<evidence type="ECO:0000313" key="1">
    <source>
        <dbReference type="Proteomes" id="UP000085678"/>
    </source>
</evidence>
<dbReference type="Proteomes" id="UP000085678">
    <property type="component" value="Unplaced"/>
</dbReference>
<name>A0A1S3ISD6_LINAN</name>
<dbReference type="AlphaFoldDB" id="A0A1S3ISD6"/>
<reference evidence="2" key="1">
    <citation type="submission" date="2025-08" db="UniProtKB">
        <authorList>
            <consortium name="RefSeq"/>
        </authorList>
    </citation>
    <scope>IDENTIFICATION</scope>
    <source>
        <tissue evidence="2">Gonads</tissue>
    </source>
</reference>
<proteinExistence type="predicted"/>
<dbReference type="InParanoid" id="A0A1S3ISD6"/>
<organism evidence="1 2">
    <name type="scientific">Lingula anatina</name>
    <name type="common">Brachiopod</name>
    <name type="synonym">Lingula unguis</name>
    <dbReference type="NCBI Taxonomy" id="7574"/>
    <lineage>
        <taxon>Eukaryota</taxon>
        <taxon>Metazoa</taxon>
        <taxon>Spiralia</taxon>
        <taxon>Lophotrochozoa</taxon>
        <taxon>Brachiopoda</taxon>
        <taxon>Linguliformea</taxon>
        <taxon>Lingulata</taxon>
        <taxon>Lingulida</taxon>
        <taxon>Linguloidea</taxon>
        <taxon>Lingulidae</taxon>
        <taxon>Lingula</taxon>
    </lineage>
</organism>
<protein>
    <submittedName>
        <fullName evidence="2">Uncharacterized protein LOC106166999 isoform X1</fullName>
    </submittedName>
</protein>
<evidence type="ECO:0000313" key="2">
    <source>
        <dbReference type="RefSeq" id="XP_013401112.1"/>
    </source>
</evidence>
<dbReference type="OMA" id="FSHAMAM"/>
<dbReference type="GeneID" id="106166999"/>
<gene>
    <name evidence="2" type="primary">LOC106166999</name>
</gene>
<dbReference type="OrthoDB" id="6115879at2759"/>
<keyword evidence="1" id="KW-1185">Reference proteome</keyword>
<sequence length="113" mass="12828">MVKWFRLKCPCPVTGCPNSQGKLLEWVCASDRDAMYINENGILACTHDKHVDKIVNWKFDCGDRRGPHKYEHYLSPDYEGFSHAMAMALPHMGEAGADWVVSLVNAVRIQYGK</sequence>
<dbReference type="RefSeq" id="XP_013401112.1">
    <property type="nucleotide sequence ID" value="XM_013545658.1"/>
</dbReference>
<dbReference type="KEGG" id="lak:106166999"/>
<accession>A0A1S3ISD6</accession>